<reference evidence="8" key="1">
    <citation type="journal article" date="2022" name="Cell">
        <title>Repeat-based holocentromeres influence genome architecture and karyotype evolution.</title>
        <authorList>
            <person name="Hofstatter P.G."/>
            <person name="Thangavel G."/>
            <person name="Lux T."/>
            <person name="Neumann P."/>
            <person name="Vondrak T."/>
            <person name="Novak P."/>
            <person name="Zhang M."/>
            <person name="Costa L."/>
            <person name="Castellani M."/>
            <person name="Scott A."/>
            <person name="Toegelov H."/>
            <person name="Fuchs J."/>
            <person name="Mata-Sucre Y."/>
            <person name="Dias Y."/>
            <person name="Vanzela A.L.L."/>
            <person name="Huettel B."/>
            <person name="Almeida C.C.S."/>
            <person name="Simkova H."/>
            <person name="Souza G."/>
            <person name="Pedrosa-Harand A."/>
            <person name="Macas J."/>
            <person name="Mayer K.F.X."/>
            <person name="Houben A."/>
            <person name="Marques A."/>
        </authorList>
    </citation>
    <scope>NUCLEOTIDE SEQUENCE</scope>
    <source>
        <strain evidence="8">RhyBre1mFocal</strain>
    </source>
</reference>
<comment type="caution">
    <text evidence="8">The sequence shown here is derived from an EMBL/GenBank/DDBJ whole genome shotgun (WGS) entry which is preliminary data.</text>
</comment>
<evidence type="ECO:0000256" key="5">
    <source>
        <dbReference type="ARBA" id="ARBA00023180"/>
    </source>
</evidence>
<dbReference type="OrthoDB" id="529273at2759"/>
<evidence type="ECO:0000313" key="9">
    <source>
        <dbReference type="Proteomes" id="UP001151287"/>
    </source>
</evidence>
<keyword evidence="5" id="KW-0325">Glycoprotein</keyword>
<sequence length="476" mass="52999">MAKDSRKRALFVFLLIPLIYAFILCFDAASLRSSGAVQLRERQRDTDVGQQSRNQHDEFRVSSKNHGKDVDSSKLQRLLRGKIQEELLQNGIACIAKSKYDMCVTVSPVAVHITKSKTTNVYLTGNQKLPSDRNNITILPYPQKGDGRAMTNTSPVNLLQANSATSLPPCDVNHVVPAAIFSTGGYAGNFFHDISDILIPLFLTSSVLRPNVSLILTDYQSWWVQKYQRVLSAISINDIISAPTDNPRGTVHCFPGAIVGLTYHGFMACNKTDVPGNLTGVDFLHFLHSSLFLKTFGPPATVATQKEKPLMVLLSRHNYRILLNEEEVINLAKDVGFRVEIVTSKEASQLQFIAELVHSSRVLFGVHGAGLTNMIFLQPGAVLLQVVPWGLDWFSTCYSHPPLEMGLKYVGYKIDIAESTLIEKYPIDDPVMVDPDSIHMKGFDVSRPIYMEGQNVRLNLTRFRGTLETAMQLAEF</sequence>
<keyword evidence="4" id="KW-0808">Transferase</keyword>
<dbReference type="Proteomes" id="UP001151287">
    <property type="component" value="Unassembled WGS sequence"/>
</dbReference>
<dbReference type="GO" id="GO:0000139">
    <property type="term" value="C:Golgi membrane"/>
    <property type="evidence" value="ECO:0007669"/>
    <property type="project" value="UniProtKB-SubCell"/>
</dbReference>
<dbReference type="GO" id="GO:0016763">
    <property type="term" value="F:pentosyltransferase activity"/>
    <property type="evidence" value="ECO:0007669"/>
    <property type="project" value="UniProtKB-ARBA"/>
</dbReference>
<comment type="pathway">
    <text evidence="2">Glycan metabolism.</text>
</comment>
<proteinExistence type="predicted"/>
<evidence type="ECO:0000259" key="7">
    <source>
        <dbReference type="Pfam" id="PF04577"/>
    </source>
</evidence>
<dbReference type="PANTHER" id="PTHR20961">
    <property type="entry name" value="GLYCOSYLTRANSFERASE"/>
    <property type="match status" value="1"/>
</dbReference>
<organism evidence="8 9">
    <name type="scientific">Rhynchospora breviuscula</name>
    <dbReference type="NCBI Taxonomy" id="2022672"/>
    <lineage>
        <taxon>Eukaryota</taxon>
        <taxon>Viridiplantae</taxon>
        <taxon>Streptophyta</taxon>
        <taxon>Embryophyta</taxon>
        <taxon>Tracheophyta</taxon>
        <taxon>Spermatophyta</taxon>
        <taxon>Magnoliopsida</taxon>
        <taxon>Liliopsida</taxon>
        <taxon>Poales</taxon>
        <taxon>Cyperaceae</taxon>
        <taxon>Cyperoideae</taxon>
        <taxon>Rhynchosporeae</taxon>
        <taxon>Rhynchospora</taxon>
    </lineage>
</organism>
<gene>
    <name evidence="8" type="ORF">LUZ63_013222</name>
</gene>
<evidence type="ECO:0000256" key="1">
    <source>
        <dbReference type="ARBA" id="ARBA00004323"/>
    </source>
</evidence>
<dbReference type="EMBL" id="JAMQYH010000004">
    <property type="protein sequence ID" value="KAJ1689067.1"/>
    <property type="molecule type" value="Genomic_DNA"/>
</dbReference>
<comment type="subcellular location">
    <subcellularLocation>
        <location evidence="1">Golgi apparatus membrane</location>
        <topology evidence="1">Single-pass type II membrane protein</topology>
    </subcellularLocation>
</comment>
<feature type="region of interest" description="Disordered" evidence="6">
    <location>
        <begin position="42"/>
        <end position="71"/>
    </location>
</feature>
<evidence type="ECO:0000256" key="3">
    <source>
        <dbReference type="ARBA" id="ARBA00022676"/>
    </source>
</evidence>
<keyword evidence="3" id="KW-0328">Glycosyltransferase</keyword>
<evidence type="ECO:0000256" key="4">
    <source>
        <dbReference type="ARBA" id="ARBA00022679"/>
    </source>
</evidence>
<feature type="domain" description="Glycosyltransferase 61 catalytic" evidence="7">
    <location>
        <begin position="190"/>
        <end position="383"/>
    </location>
</feature>
<dbReference type="InterPro" id="IPR007657">
    <property type="entry name" value="Glycosyltransferase_61"/>
</dbReference>
<dbReference type="PANTHER" id="PTHR20961:SF108">
    <property type="entry name" value="GLYCOSYLTRANSFERASE"/>
    <property type="match status" value="1"/>
</dbReference>
<dbReference type="Pfam" id="PF04577">
    <property type="entry name" value="Glyco_transf_61"/>
    <property type="match status" value="1"/>
</dbReference>
<evidence type="ECO:0000256" key="2">
    <source>
        <dbReference type="ARBA" id="ARBA00004881"/>
    </source>
</evidence>
<dbReference type="AlphaFoldDB" id="A0A9Q0HK00"/>
<evidence type="ECO:0000256" key="6">
    <source>
        <dbReference type="SAM" id="MobiDB-lite"/>
    </source>
</evidence>
<dbReference type="InterPro" id="IPR049625">
    <property type="entry name" value="Glyco_transf_61_cat"/>
</dbReference>
<keyword evidence="9" id="KW-1185">Reference proteome</keyword>
<protein>
    <recommendedName>
        <fullName evidence="7">Glycosyltransferase 61 catalytic domain-containing protein</fullName>
    </recommendedName>
</protein>
<name>A0A9Q0HK00_9POAL</name>
<accession>A0A9Q0HK00</accession>
<feature type="compositionally biased region" description="Basic and acidic residues" evidence="6">
    <location>
        <begin position="54"/>
        <end position="71"/>
    </location>
</feature>
<evidence type="ECO:0000313" key="8">
    <source>
        <dbReference type="EMBL" id="KAJ1689067.1"/>
    </source>
</evidence>